<name>A0A833M341_9LEPT</name>
<sequence length="339" mass="38568">MPVFSTPLQRKRRLFGPFRADSYRVLGAVILHVIFQGPFQGNLHGEGKQSEQFRLFAGAGGGMFRNGLEDRLYADRLDGLLIHAPTGLHADRYSGASSLTVTFQYRIGPWLAALDGQTLRSRSHHAGSVWLNPVSAPSLEVVQGRHSRWNAQLVGGYSPFSWASNSVVFLIGFDFTGAYTQLERARLSQGGRSEGDRIDLLHTGRLIGLEYRFENERFGIQARYLYQYSPYGRWESERKTFYLNGQMEIYSELGPIHTEGHRAAVGFDYALSPAWMIRFQYTAGLTKIYDHGLNTTWTGTRTFQPERFELNRLLGERTAVNREGFSVFEMGIVYRWESK</sequence>
<evidence type="ECO:0008006" key="3">
    <source>
        <dbReference type="Google" id="ProtNLM"/>
    </source>
</evidence>
<evidence type="ECO:0000313" key="1">
    <source>
        <dbReference type="EMBL" id="KAB2934358.1"/>
    </source>
</evidence>
<evidence type="ECO:0000313" key="2">
    <source>
        <dbReference type="Proteomes" id="UP000460298"/>
    </source>
</evidence>
<dbReference type="EMBL" id="WBUI01000003">
    <property type="protein sequence ID" value="KAB2934358.1"/>
    <property type="molecule type" value="Genomic_DNA"/>
</dbReference>
<proteinExistence type="predicted"/>
<accession>A0A833M341</accession>
<organism evidence="1 2">
    <name type="scientific">Leptonema illini</name>
    <dbReference type="NCBI Taxonomy" id="183"/>
    <lineage>
        <taxon>Bacteria</taxon>
        <taxon>Pseudomonadati</taxon>
        <taxon>Spirochaetota</taxon>
        <taxon>Spirochaetia</taxon>
        <taxon>Leptospirales</taxon>
        <taxon>Leptospiraceae</taxon>
        <taxon>Leptonema</taxon>
    </lineage>
</organism>
<dbReference type="AlphaFoldDB" id="A0A833M341"/>
<reference evidence="1 2" key="1">
    <citation type="submission" date="2019-10" db="EMBL/GenBank/DDBJ databases">
        <title>Extracellular Electron Transfer in a Candidatus Methanoperedens spp. Enrichment Culture.</title>
        <authorList>
            <person name="Berger S."/>
            <person name="Rangel Shaw D."/>
            <person name="Berben T."/>
            <person name="In 'T Zandt M."/>
            <person name="Frank J."/>
            <person name="Reimann J."/>
            <person name="Jetten M.S.M."/>
            <person name="Welte C.U."/>
        </authorList>
    </citation>
    <scope>NUCLEOTIDE SEQUENCE [LARGE SCALE GENOMIC DNA]</scope>
    <source>
        <strain evidence="1">SB12</strain>
    </source>
</reference>
<protein>
    <recommendedName>
        <fullName evidence="3">Protochlamydia outer membrane protein domain-containing protein</fullName>
    </recommendedName>
</protein>
<comment type="caution">
    <text evidence="1">The sequence shown here is derived from an EMBL/GenBank/DDBJ whole genome shotgun (WGS) entry which is preliminary data.</text>
</comment>
<gene>
    <name evidence="1" type="ORF">F9K24_04855</name>
</gene>
<dbReference type="Proteomes" id="UP000460298">
    <property type="component" value="Unassembled WGS sequence"/>
</dbReference>